<evidence type="ECO:0000313" key="2">
    <source>
        <dbReference type="Proteomes" id="UP001062846"/>
    </source>
</evidence>
<protein>
    <submittedName>
        <fullName evidence="1">Uncharacterized protein</fullName>
    </submittedName>
</protein>
<comment type="caution">
    <text evidence="1">The sequence shown here is derived from an EMBL/GenBank/DDBJ whole genome shotgun (WGS) entry which is preliminary data.</text>
</comment>
<keyword evidence="2" id="KW-1185">Reference proteome</keyword>
<proteinExistence type="predicted"/>
<sequence length="80" mass="9657">MIALLMRAVDVEVQMGITRYCYFFSTSVNSNLFYFRELGEDFDFGRSRKEPTKVLYKDFWAKMFIQGHYQMLIVLRLRKP</sequence>
<organism evidence="1 2">
    <name type="scientific">Rhododendron molle</name>
    <name type="common">Chinese azalea</name>
    <name type="synonym">Azalea mollis</name>
    <dbReference type="NCBI Taxonomy" id="49168"/>
    <lineage>
        <taxon>Eukaryota</taxon>
        <taxon>Viridiplantae</taxon>
        <taxon>Streptophyta</taxon>
        <taxon>Embryophyta</taxon>
        <taxon>Tracheophyta</taxon>
        <taxon>Spermatophyta</taxon>
        <taxon>Magnoliopsida</taxon>
        <taxon>eudicotyledons</taxon>
        <taxon>Gunneridae</taxon>
        <taxon>Pentapetalae</taxon>
        <taxon>asterids</taxon>
        <taxon>Ericales</taxon>
        <taxon>Ericaceae</taxon>
        <taxon>Ericoideae</taxon>
        <taxon>Rhodoreae</taxon>
        <taxon>Rhododendron</taxon>
    </lineage>
</organism>
<dbReference type="EMBL" id="CM046388">
    <property type="protein sequence ID" value="KAI8570400.1"/>
    <property type="molecule type" value="Genomic_DNA"/>
</dbReference>
<reference evidence="1" key="1">
    <citation type="submission" date="2022-02" db="EMBL/GenBank/DDBJ databases">
        <title>Plant Genome Project.</title>
        <authorList>
            <person name="Zhang R.-G."/>
        </authorList>
    </citation>
    <scope>NUCLEOTIDE SEQUENCE</scope>
    <source>
        <strain evidence="1">AT1</strain>
    </source>
</reference>
<name>A0ACC0PY67_RHOML</name>
<evidence type="ECO:0000313" key="1">
    <source>
        <dbReference type="EMBL" id="KAI8570400.1"/>
    </source>
</evidence>
<gene>
    <name evidence="1" type="ORF">RHMOL_Rhmol01G0031200</name>
</gene>
<dbReference type="Proteomes" id="UP001062846">
    <property type="component" value="Chromosome 1"/>
</dbReference>
<accession>A0ACC0PY67</accession>